<sequence length="112" mass="12979">METLDVLLKTVNLKPVFWTREEILFVTGHGPFPSFLNRFHLYDSDSCAFGEVGDPIHYATSCLLTLSLHIRKPSTSLESLWSQRVLENPNSRKRIISMIKFIIDNQNIMRLE</sequence>
<dbReference type="AlphaFoldDB" id="A0A4Y2VES3"/>
<dbReference type="Proteomes" id="UP000499080">
    <property type="component" value="Unassembled WGS sequence"/>
</dbReference>
<dbReference type="OrthoDB" id="6470775at2759"/>
<evidence type="ECO:0000313" key="1">
    <source>
        <dbReference type="EMBL" id="GBO22616.1"/>
    </source>
</evidence>
<proteinExistence type="predicted"/>
<evidence type="ECO:0000313" key="2">
    <source>
        <dbReference type="Proteomes" id="UP000499080"/>
    </source>
</evidence>
<name>A0A4Y2VES3_ARAVE</name>
<reference evidence="1 2" key="1">
    <citation type="journal article" date="2019" name="Sci. Rep.">
        <title>Orb-weaving spider Araneus ventricosus genome elucidates the spidroin gene catalogue.</title>
        <authorList>
            <person name="Kono N."/>
            <person name="Nakamura H."/>
            <person name="Ohtoshi R."/>
            <person name="Moran D.A.P."/>
            <person name="Shinohara A."/>
            <person name="Yoshida Y."/>
            <person name="Fujiwara M."/>
            <person name="Mori M."/>
            <person name="Tomita M."/>
            <person name="Arakawa K."/>
        </authorList>
    </citation>
    <scope>NUCLEOTIDE SEQUENCE [LARGE SCALE GENOMIC DNA]</scope>
</reference>
<keyword evidence="2" id="KW-1185">Reference proteome</keyword>
<organism evidence="1 2">
    <name type="scientific">Araneus ventricosus</name>
    <name type="common">Orbweaver spider</name>
    <name type="synonym">Epeira ventricosa</name>
    <dbReference type="NCBI Taxonomy" id="182803"/>
    <lineage>
        <taxon>Eukaryota</taxon>
        <taxon>Metazoa</taxon>
        <taxon>Ecdysozoa</taxon>
        <taxon>Arthropoda</taxon>
        <taxon>Chelicerata</taxon>
        <taxon>Arachnida</taxon>
        <taxon>Araneae</taxon>
        <taxon>Araneomorphae</taxon>
        <taxon>Entelegynae</taxon>
        <taxon>Araneoidea</taxon>
        <taxon>Araneidae</taxon>
        <taxon>Araneus</taxon>
    </lineage>
</organism>
<gene>
    <name evidence="1" type="ORF">AVEN_141521_1</name>
</gene>
<comment type="caution">
    <text evidence="1">The sequence shown here is derived from an EMBL/GenBank/DDBJ whole genome shotgun (WGS) entry which is preliminary data.</text>
</comment>
<protein>
    <submittedName>
        <fullName evidence="1">Uncharacterized protein</fullName>
    </submittedName>
</protein>
<accession>A0A4Y2VES3</accession>
<dbReference type="EMBL" id="BGPR01045694">
    <property type="protein sequence ID" value="GBO22616.1"/>
    <property type="molecule type" value="Genomic_DNA"/>
</dbReference>